<feature type="domain" description="SCP" evidence="3">
    <location>
        <begin position="157"/>
        <end position="271"/>
    </location>
</feature>
<dbReference type="AlphaFoldDB" id="A0A0E2HVZ5"/>
<dbReference type="Pfam" id="PF00188">
    <property type="entry name" value="CAP"/>
    <property type="match status" value="1"/>
</dbReference>
<proteinExistence type="predicted"/>
<comment type="caution">
    <text evidence="4">The sequence shown here is derived from an EMBL/GenBank/DDBJ whole genome shotgun (WGS) entry which is preliminary data.</text>
</comment>
<dbReference type="RefSeq" id="WP_002586153.1">
    <property type="nucleotide sequence ID" value="NZ_KB850976.1"/>
</dbReference>
<keyword evidence="2" id="KW-0732">Signal</keyword>
<organism evidence="4 5">
    <name type="scientific">[Clostridium] clostridioforme 90A8</name>
    <dbReference type="NCBI Taxonomy" id="999408"/>
    <lineage>
        <taxon>Bacteria</taxon>
        <taxon>Bacillati</taxon>
        <taxon>Bacillota</taxon>
        <taxon>Clostridia</taxon>
        <taxon>Lachnospirales</taxon>
        <taxon>Lachnospiraceae</taxon>
        <taxon>Enterocloster</taxon>
    </lineage>
</organism>
<sequence length="273" mass="28557">MRKISMYTLSAAAAMLVSTAIPVTSLAAVSTYHIPFANGSAYVIGVGGQNCFPGNIGQNGNWGQNGGWGQNNNGNQNNGWGAGPVLPDNSLPQVTPPDFIFPTPELPGPEMPDTSLPDNSLPGEPDNPGTAPEAPGDTVPGEPDNGGSQDAYADAVVELVNAERAKAGLSPLSVHEGVAEAANTRAHEIKNTFSHTRPDGSSFSTVLTQAGISYRSVGENIAYGQSSPEAVMQSWMNSSGHRANILNRDFTSIGVGHYKDASGTDYWTQLFIK</sequence>
<dbReference type="Gene3D" id="3.40.33.10">
    <property type="entry name" value="CAP"/>
    <property type="match status" value="1"/>
</dbReference>
<reference evidence="4 5" key="1">
    <citation type="submission" date="2013-01" db="EMBL/GenBank/DDBJ databases">
        <title>The Genome Sequence of Clostridium clostridioforme 90A8.</title>
        <authorList>
            <consortium name="The Broad Institute Genome Sequencing Platform"/>
            <person name="Earl A."/>
            <person name="Ward D."/>
            <person name="Feldgarden M."/>
            <person name="Gevers D."/>
            <person name="Courvalin P."/>
            <person name="Lambert T."/>
            <person name="Walker B."/>
            <person name="Young S.K."/>
            <person name="Zeng Q."/>
            <person name="Gargeya S."/>
            <person name="Fitzgerald M."/>
            <person name="Haas B."/>
            <person name="Abouelleil A."/>
            <person name="Alvarado L."/>
            <person name="Arachchi H.M."/>
            <person name="Berlin A.M."/>
            <person name="Chapman S.B."/>
            <person name="Dewar J."/>
            <person name="Goldberg J."/>
            <person name="Griggs A."/>
            <person name="Gujja S."/>
            <person name="Hansen M."/>
            <person name="Howarth C."/>
            <person name="Imamovic A."/>
            <person name="Larimer J."/>
            <person name="McCowan C."/>
            <person name="Murphy C."/>
            <person name="Neiman D."/>
            <person name="Pearson M."/>
            <person name="Priest M."/>
            <person name="Roberts A."/>
            <person name="Saif S."/>
            <person name="Shea T."/>
            <person name="Sisk P."/>
            <person name="Sykes S."/>
            <person name="Wortman J."/>
            <person name="Nusbaum C."/>
            <person name="Birren B."/>
        </authorList>
    </citation>
    <scope>NUCLEOTIDE SEQUENCE [LARGE SCALE GENOMIC DNA]</scope>
    <source>
        <strain evidence="4 5">90A8</strain>
    </source>
</reference>
<dbReference type="PANTHER" id="PTHR31157">
    <property type="entry name" value="SCP DOMAIN-CONTAINING PROTEIN"/>
    <property type="match status" value="1"/>
</dbReference>
<dbReference type="CDD" id="cd05379">
    <property type="entry name" value="CAP_bacterial"/>
    <property type="match status" value="1"/>
</dbReference>
<dbReference type="PATRIC" id="fig|999408.3.peg.337"/>
<evidence type="ECO:0000256" key="2">
    <source>
        <dbReference type="SAM" id="SignalP"/>
    </source>
</evidence>
<gene>
    <name evidence="4" type="ORF">HMPREF1090_00311</name>
</gene>
<dbReference type="HOGENOM" id="CLU_048111_0_0_9"/>
<evidence type="ECO:0000313" key="5">
    <source>
        <dbReference type="Proteomes" id="UP000013085"/>
    </source>
</evidence>
<dbReference type="PANTHER" id="PTHR31157:SF1">
    <property type="entry name" value="SCP DOMAIN-CONTAINING PROTEIN"/>
    <property type="match status" value="1"/>
</dbReference>
<evidence type="ECO:0000313" key="4">
    <source>
        <dbReference type="EMBL" id="ENZ20376.1"/>
    </source>
</evidence>
<dbReference type="EMBL" id="AGYR01000001">
    <property type="protein sequence ID" value="ENZ20376.1"/>
    <property type="molecule type" value="Genomic_DNA"/>
</dbReference>
<dbReference type="InterPro" id="IPR035940">
    <property type="entry name" value="CAP_sf"/>
</dbReference>
<dbReference type="GeneID" id="57963730"/>
<protein>
    <recommendedName>
        <fullName evidence="3">SCP domain-containing protein</fullName>
    </recommendedName>
</protein>
<feature type="compositionally biased region" description="Low complexity" evidence="1">
    <location>
        <begin position="70"/>
        <end position="79"/>
    </location>
</feature>
<feature type="chain" id="PRO_5002395706" description="SCP domain-containing protein" evidence="2">
    <location>
        <begin position="28"/>
        <end position="273"/>
    </location>
</feature>
<name>A0A0E2HVZ5_9FIRM</name>
<evidence type="ECO:0000259" key="3">
    <source>
        <dbReference type="Pfam" id="PF00188"/>
    </source>
</evidence>
<feature type="signal peptide" evidence="2">
    <location>
        <begin position="1"/>
        <end position="27"/>
    </location>
</feature>
<accession>A0A0E2HVZ5</accession>
<evidence type="ECO:0000256" key="1">
    <source>
        <dbReference type="SAM" id="MobiDB-lite"/>
    </source>
</evidence>
<dbReference type="Proteomes" id="UP000013085">
    <property type="component" value="Unassembled WGS sequence"/>
</dbReference>
<dbReference type="SUPFAM" id="SSF55797">
    <property type="entry name" value="PR-1-like"/>
    <property type="match status" value="1"/>
</dbReference>
<feature type="region of interest" description="Disordered" evidence="1">
    <location>
        <begin position="62"/>
        <end position="149"/>
    </location>
</feature>
<dbReference type="InterPro" id="IPR014044">
    <property type="entry name" value="CAP_dom"/>
</dbReference>